<feature type="transmembrane region" description="Helical" evidence="1">
    <location>
        <begin position="26"/>
        <end position="50"/>
    </location>
</feature>
<dbReference type="EMBL" id="CP073720">
    <property type="protein sequence ID" value="UWP84483.1"/>
    <property type="molecule type" value="Genomic_DNA"/>
</dbReference>
<dbReference type="Proteomes" id="UP001059617">
    <property type="component" value="Chromosome"/>
</dbReference>
<feature type="transmembrane region" description="Helical" evidence="1">
    <location>
        <begin position="177"/>
        <end position="196"/>
    </location>
</feature>
<name>A0ABY5W397_9ACTN</name>
<protein>
    <recommendedName>
        <fullName evidence="4">Integral membrane protein</fullName>
    </recommendedName>
</protein>
<dbReference type="RefSeq" id="WP_259862343.1">
    <property type="nucleotide sequence ID" value="NZ_BAAAST010000005.1"/>
</dbReference>
<feature type="transmembrane region" description="Helical" evidence="1">
    <location>
        <begin position="145"/>
        <end position="165"/>
    </location>
</feature>
<evidence type="ECO:0008006" key="4">
    <source>
        <dbReference type="Google" id="ProtNLM"/>
    </source>
</evidence>
<keyword evidence="1" id="KW-1133">Transmembrane helix</keyword>
<organism evidence="2 3">
    <name type="scientific">Dactylosporangium fulvum</name>
    <dbReference type="NCBI Taxonomy" id="53359"/>
    <lineage>
        <taxon>Bacteria</taxon>
        <taxon>Bacillati</taxon>
        <taxon>Actinomycetota</taxon>
        <taxon>Actinomycetes</taxon>
        <taxon>Micromonosporales</taxon>
        <taxon>Micromonosporaceae</taxon>
        <taxon>Dactylosporangium</taxon>
    </lineage>
</organism>
<evidence type="ECO:0000313" key="2">
    <source>
        <dbReference type="EMBL" id="UWP84483.1"/>
    </source>
</evidence>
<feature type="transmembrane region" description="Helical" evidence="1">
    <location>
        <begin position="62"/>
        <end position="81"/>
    </location>
</feature>
<accession>A0ABY5W397</accession>
<gene>
    <name evidence="2" type="ORF">Dfulv_09725</name>
</gene>
<evidence type="ECO:0000256" key="1">
    <source>
        <dbReference type="SAM" id="Phobius"/>
    </source>
</evidence>
<keyword evidence="1" id="KW-0472">Membrane</keyword>
<evidence type="ECO:0000313" key="3">
    <source>
        <dbReference type="Proteomes" id="UP001059617"/>
    </source>
</evidence>
<proteinExistence type="predicted"/>
<feature type="transmembrane region" description="Helical" evidence="1">
    <location>
        <begin position="101"/>
        <end position="124"/>
    </location>
</feature>
<reference evidence="2" key="2">
    <citation type="submission" date="2022-09" db="EMBL/GenBank/DDBJ databases">
        <title>Biosynthetic gene clusters of Dactylosporangioum fulvum.</title>
        <authorList>
            <person name="Caradec T."/>
        </authorList>
    </citation>
    <scope>NUCLEOTIDE SEQUENCE</scope>
    <source>
        <strain evidence="2">NRRL B-16292</strain>
    </source>
</reference>
<sequence length="251" mass="26148">MLSAVRDSVGEEAARRYLPVLVLAPYAIWVAVSLDGLVAALGAAAIVAGLRASRRRVRGRPAMGWALLAGLLIGLAALFSYSAPWLGLSLVCVYFARRRAFLNVASGVGALLPILGAQLLGFTWADGLVAAETDYASRIAPYRSVLWWSAISVVVLLLATGPAIYASARKVRNTAAWPFLVGAGAAVVFSIAAGLARGGVEHAWLPFFPWLTVAAVAADKPAGELPPTPLLLVGVGAVLAVLIEATLVTPW</sequence>
<reference evidence="2" key="1">
    <citation type="submission" date="2021-04" db="EMBL/GenBank/DDBJ databases">
        <authorList>
            <person name="Hartkoorn R.C."/>
            <person name="Beaudoing E."/>
            <person name="Hot D."/>
        </authorList>
    </citation>
    <scope>NUCLEOTIDE SEQUENCE</scope>
    <source>
        <strain evidence="2">NRRL B-16292</strain>
    </source>
</reference>
<keyword evidence="1" id="KW-0812">Transmembrane</keyword>
<feature type="transmembrane region" description="Helical" evidence="1">
    <location>
        <begin position="230"/>
        <end position="249"/>
    </location>
</feature>
<keyword evidence="3" id="KW-1185">Reference proteome</keyword>